<feature type="domain" description="Glycoside hydrolase family 5" evidence="8">
    <location>
        <begin position="27"/>
        <end position="336"/>
    </location>
</feature>
<dbReference type="InterPro" id="IPR017853">
    <property type="entry name" value="GH"/>
</dbReference>
<evidence type="ECO:0000313" key="10">
    <source>
        <dbReference type="Proteomes" id="UP001159659"/>
    </source>
</evidence>
<evidence type="ECO:0000259" key="8">
    <source>
        <dbReference type="Pfam" id="PF00150"/>
    </source>
</evidence>
<comment type="caution">
    <text evidence="9">The sequence shown here is derived from an EMBL/GenBank/DDBJ whole genome shotgun (WGS) entry which is preliminary data.</text>
</comment>
<organism evidence="9 10">
    <name type="scientific">Peronospora farinosa</name>
    <dbReference type="NCBI Taxonomy" id="134698"/>
    <lineage>
        <taxon>Eukaryota</taxon>
        <taxon>Sar</taxon>
        <taxon>Stramenopiles</taxon>
        <taxon>Oomycota</taxon>
        <taxon>Peronosporomycetes</taxon>
        <taxon>Peronosporales</taxon>
        <taxon>Peronosporaceae</taxon>
        <taxon>Peronospora</taxon>
    </lineage>
</organism>
<keyword evidence="6" id="KW-0624">Polysaccharide degradation</keyword>
<keyword evidence="2 7" id="KW-0378">Hydrolase</keyword>
<evidence type="ECO:0000256" key="2">
    <source>
        <dbReference type="ARBA" id="ARBA00022801"/>
    </source>
</evidence>
<reference evidence="9" key="1">
    <citation type="submission" date="2022-12" db="EMBL/GenBank/DDBJ databases">
        <authorList>
            <person name="Webb A."/>
        </authorList>
    </citation>
    <scope>NUCLEOTIDE SEQUENCE</scope>
    <source>
        <strain evidence="9">Pf2</strain>
    </source>
</reference>
<dbReference type="SUPFAM" id="SSF51445">
    <property type="entry name" value="(Trans)glycosidases"/>
    <property type="match status" value="1"/>
</dbReference>
<proteinExistence type="inferred from homology"/>
<dbReference type="InterPro" id="IPR001547">
    <property type="entry name" value="Glyco_hydro_5"/>
</dbReference>
<dbReference type="GO" id="GO:0004553">
    <property type="term" value="F:hydrolase activity, hydrolyzing O-glycosyl compounds"/>
    <property type="evidence" value="ECO:0007669"/>
    <property type="project" value="InterPro"/>
</dbReference>
<sequence>MRSPLSFEAYGGSLWLSKEPFFLKGASFFGMESDICVPHGLWGGPDSTTLATVAQLLRSNGFNLVRVPLAVTAVANNIVVDRYKIGNEVALLETFEGRELRYLDVLDYMVHELERHNLLVLLDAHVMQPAGAITSLWYDDDQGCPETVVAKMWASLATRYASQWNVLGADLNNEPHGEATWGSGDVRTDWRLAAMRLSEIVLKICSRWLIFVEGVQTTGCDSGHEMPCFWGENLQAAIVYPVKLCVDHRLVYCPHTYGPAVSWQPYFNAANFPENMPSVWDHHFGYLKHQTDVPLVIGEWGGCHENRKDWSWQTRFAKYVQHIGVSGVVYWCVNPNGSDTDGLLCADWRTPNANAFQLMSRFTGSRFPLFLVVPTFLHVFVPLTQTISS</sequence>
<dbReference type="Gene3D" id="3.20.20.80">
    <property type="entry name" value="Glycosidases"/>
    <property type="match status" value="1"/>
</dbReference>
<keyword evidence="4" id="KW-0119">Carbohydrate metabolism</keyword>
<dbReference type="PANTHER" id="PTHR35923:SF2">
    <property type="entry name" value="ENDOGLUCANASE"/>
    <property type="match status" value="1"/>
</dbReference>
<dbReference type="GO" id="GO:0030245">
    <property type="term" value="P:cellulose catabolic process"/>
    <property type="evidence" value="ECO:0007669"/>
    <property type="project" value="UniProtKB-KW"/>
</dbReference>
<evidence type="ECO:0000256" key="7">
    <source>
        <dbReference type="RuleBase" id="RU361153"/>
    </source>
</evidence>
<evidence type="ECO:0000313" key="9">
    <source>
        <dbReference type="EMBL" id="CAI5738979.1"/>
    </source>
</evidence>
<dbReference type="Proteomes" id="UP001159659">
    <property type="component" value="Unassembled WGS sequence"/>
</dbReference>
<dbReference type="AlphaFoldDB" id="A0AAV0UU45"/>
<evidence type="ECO:0000256" key="5">
    <source>
        <dbReference type="ARBA" id="ARBA00023295"/>
    </source>
</evidence>
<name>A0AAV0UU45_9STRA</name>
<dbReference type="EMBL" id="CANTFK010000987">
    <property type="protein sequence ID" value="CAI5738979.1"/>
    <property type="molecule type" value="Genomic_DNA"/>
</dbReference>
<protein>
    <recommendedName>
        <fullName evidence="8">Glycoside hydrolase family 5 domain-containing protein</fullName>
    </recommendedName>
</protein>
<evidence type="ECO:0000256" key="3">
    <source>
        <dbReference type="ARBA" id="ARBA00023001"/>
    </source>
</evidence>
<dbReference type="PANTHER" id="PTHR35923">
    <property type="entry name" value="MAJOR EXTRACELLULAR ENDOGLUCANASE"/>
    <property type="match status" value="1"/>
</dbReference>
<keyword evidence="5 7" id="KW-0326">Glycosidase</keyword>
<accession>A0AAV0UU45</accession>
<comment type="similarity">
    <text evidence="1 7">Belongs to the glycosyl hydrolase 5 (cellulase A) family.</text>
</comment>
<keyword evidence="3" id="KW-0136">Cellulose degradation</keyword>
<evidence type="ECO:0000256" key="4">
    <source>
        <dbReference type="ARBA" id="ARBA00023277"/>
    </source>
</evidence>
<gene>
    <name evidence="9" type="ORF">PFR002_LOCUS8833</name>
</gene>
<dbReference type="Pfam" id="PF00150">
    <property type="entry name" value="Cellulase"/>
    <property type="match status" value="1"/>
</dbReference>
<evidence type="ECO:0000256" key="1">
    <source>
        <dbReference type="ARBA" id="ARBA00005641"/>
    </source>
</evidence>
<evidence type="ECO:0000256" key="6">
    <source>
        <dbReference type="ARBA" id="ARBA00023326"/>
    </source>
</evidence>